<keyword evidence="2" id="KW-1185">Reference proteome</keyword>
<dbReference type="EMBL" id="CP109965">
    <property type="protein sequence ID" value="WAJ70814.1"/>
    <property type="molecule type" value="Genomic_DNA"/>
</dbReference>
<accession>A0ABY7AMP6</accession>
<dbReference type="InterPro" id="IPR025514">
    <property type="entry name" value="DUF4402"/>
</dbReference>
<dbReference type="Pfam" id="PF14352">
    <property type="entry name" value="DUF4402"/>
    <property type="match status" value="1"/>
</dbReference>
<evidence type="ECO:0000313" key="1">
    <source>
        <dbReference type="EMBL" id="WAJ70814.1"/>
    </source>
</evidence>
<gene>
    <name evidence="1" type="ORF">OLW01_03105</name>
</gene>
<dbReference type="RefSeq" id="WP_268075159.1">
    <property type="nucleotide sequence ID" value="NZ_CP109965.1"/>
</dbReference>
<proteinExistence type="predicted"/>
<organism evidence="1 2">
    <name type="scientific">Catenovulum adriaticum</name>
    <dbReference type="NCBI Taxonomy" id="2984846"/>
    <lineage>
        <taxon>Bacteria</taxon>
        <taxon>Pseudomonadati</taxon>
        <taxon>Pseudomonadota</taxon>
        <taxon>Gammaproteobacteria</taxon>
        <taxon>Alteromonadales</taxon>
        <taxon>Alteromonadaceae</taxon>
        <taxon>Catenovulum</taxon>
    </lineage>
</organism>
<dbReference type="Proteomes" id="UP001163726">
    <property type="component" value="Chromosome"/>
</dbReference>
<evidence type="ECO:0000313" key="2">
    <source>
        <dbReference type="Proteomes" id="UP001163726"/>
    </source>
</evidence>
<name>A0ABY7AMP6_9ALTE</name>
<reference evidence="1" key="1">
    <citation type="submission" date="2022-10" db="EMBL/GenBank/DDBJ databases">
        <title>Catenovulum adriacola sp. nov. isolated in the Harbour of Susak.</title>
        <authorList>
            <person name="Schoch T."/>
            <person name="Reich S.J."/>
            <person name="Stoeferle S."/>
            <person name="Flaiz M."/>
            <person name="Kazda M."/>
            <person name="Riedel C.U."/>
            <person name="Duerre P."/>
        </authorList>
    </citation>
    <scope>NUCLEOTIDE SEQUENCE</scope>
    <source>
        <strain evidence="1">TS8</strain>
    </source>
</reference>
<sequence>MKIFIFSIFLLPVVCLAQLDMIQPLTFGTIVVGKNDGVSYIEVSPLGTMKAYNHIWIIKSGQNAEFLVSNLPPYKEVNIQVDTLTTTTSTQINDTEQFLVDTVTILPSPITTDSTGKAKIYIGAVLKTTGNNKIYLNTEYTANFRITLNY</sequence>
<protein>
    <submittedName>
        <fullName evidence="1">DUF4402 domain-containing protein</fullName>
    </submittedName>
</protein>